<dbReference type="Proteomes" id="UP001226434">
    <property type="component" value="Unassembled WGS sequence"/>
</dbReference>
<evidence type="ECO:0000313" key="3">
    <source>
        <dbReference type="Proteomes" id="UP001226434"/>
    </source>
</evidence>
<keyword evidence="1" id="KW-0732">Signal</keyword>
<evidence type="ECO:0008006" key="4">
    <source>
        <dbReference type="Google" id="ProtNLM"/>
    </source>
</evidence>
<reference evidence="2 3" key="1">
    <citation type="submission" date="2023-05" db="EMBL/GenBank/DDBJ databases">
        <title>Genome sequence of Pinibacter sp. MAH-24.</title>
        <authorList>
            <person name="Huq M.A."/>
        </authorList>
    </citation>
    <scope>NUCLEOTIDE SEQUENCE [LARGE SCALE GENOMIC DNA]</scope>
    <source>
        <strain evidence="2 3">MAH-24</strain>
    </source>
</reference>
<feature type="signal peptide" evidence="1">
    <location>
        <begin position="1"/>
        <end position="20"/>
    </location>
</feature>
<name>A0ABT6R9J6_9BACT</name>
<evidence type="ECO:0000313" key="2">
    <source>
        <dbReference type="EMBL" id="MDI3319222.1"/>
    </source>
</evidence>
<feature type="chain" id="PRO_5046430377" description="MG2 domain-containing protein" evidence="1">
    <location>
        <begin position="21"/>
        <end position="780"/>
    </location>
</feature>
<gene>
    <name evidence="2" type="ORF">QJ048_05530</name>
</gene>
<comment type="caution">
    <text evidence="2">The sequence shown here is derived from an EMBL/GenBank/DDBJ whole genome shotgun (WGS) entry which is preliminary data.</text>
</comment>
<dbReference type="RefSeq" id="WP_282333337.1">
    <property type="nucleotide sequence ID" value="NZ_JASBRG010000003.1"/>
</dbReference>
<keyword evidence="3" id="KW-1185">Reference proteome</keyword>
<dbReference type="Gene3D" id="2.60.40.1930">
    <property type="match status" value="1"/>
</dbReference>
<evidence type="ECO:0000256" key="1">
    <source>
        <dbReference type="SAM" id="SignalP"/>
    </source>
</evidence>
<protein>
    <recommendedName>
        <fullName evidence="4">MG2 domain-containing protein</fullName>
    </recommendedName>
</protein>
<sequence>MKIILAISLLLSFQLSIAQSKEPSAIIAHAFKYPPEKVFLQLQKTEYASGETVYFKGFVFFKFDFSKLSTNLYVECLGRNKEVIYKNAFPILNGTSHGNFDLPKDLSEDIYFIRAYTEWSLNFDERSQFIQPVKVFNAASAKRLASSPASWNAEAFPEGGKLVSDVASKIVVRLSSLSFLPTSWKGVLYETNDSSKVLANISSLNSEIGTCTFTPSARKNYRIKVTDDQDISHTISLPRVADNGVAISVQSLPQKIIYHVNLRGGGSLKDYRIFAYQGADEVYNAMISAPRQEVESAIKLDSSVKGLVNIVVFNDKDSAVAERLCFANLDLCKVQAPSIDYTHESTDSGQFSTLSIALDTTIKNNTVVEIIKSKIPVVDSANNMFGAFWLGGITSLPRNTLQLFADANSLQNTMLDNFLVCTSSWHFGWDKVPTGFIKFEHMPDTYLSYRGYAFRGGKALSNTAINMLIYNDKGAKQNIKTVTDSLGTFAIKAAYFYDSAKLYFNCIDPKIKDVKIVVKRYAPVNPYLRKLPEINYTLQDRTANNPGYVPAVISYQPAELLKGKDSAKGTLKEVVVTAKKRSPTEELNRTLSTPVFHEPSEIVFDFVNQDQDMGGGVMDFLNGRVPGLTVDGEEAIMRGRAVKVYIDEYEAQPGQLESLPLSSIAMVKVLRNAYLLGTSSAIAVYTKNASLFKDAPVKPNQDYVTIYGYPLLKEFNSKDQNGAFSFENKMPVLYWNPVLPSSDKNEKIRFYTGSVKDETKIYFFGLINNKPVYISRSVTE</sequence>
<organism evidence="2 3">
    <name type="scientific">Pinibacter soli</name>
    <dbReference type="NCBI Taxonomy" id="3044211"/>
    <lineage>
        <taxon>Bacteria</taxon>
        <taxon>Pseudomonadati</taxon>
        <taxon>Bacteroidota</taxon>
        <taxon>Chitinophagia</taxon>
        <taxon>Chitinophagales</taxon>
        <taxon>Chitinophagaceae</taxon>
        <taxon>Pinibacter</taxon>
    </lineage>
</organism>
<dbReference type="EMBL" id="JASBRG010000003">
    <property type="protein sequence ID" value="MDI3319222.1"/>
    <property type="molecule type" value="Genomic_DNA"/>
</dbReference>
<proteinExistence type="predicted"/>
<accession>A0ABT6R9J6</accession>